<evidence type="ECO:0000313" key="2">
    <source>
        <dbReference type="EMBL" id="KAH6688945.1"/>
    </source>
</evidence>
<comment type="caution">
    <text evidence="2">The sequence shown here is derived from an EMBL/GenBank/DDBJ whole genome shotgun (WGS) entry which is preliminary data.</text>
</comment>
<dbReference type="AlphaFoldDB" id="A0A9P8VFG1"/>
<feature type="transmembrane region" description="Helical" evidence="1">
    <location>
        <begin position="49"/>
        <end position="68"/>
    </location>
</feature>
<feature type="transmembrane region" description="Helical" evidence="1">
    <location>
        <begin position="120"/>
        <end position="139"/>
    </location>
</feature>
<feature type="transmembrane region" description="Helical" evidence="1">
    <location>
        <begin position="7"/>
        <end position="29"/>
    </location>
</feature>
<sequence length="154" mass="17361">MGILGMGVMYLGFTALHFLQLVMAIVVIGLYAPDLKRANEKGSYVDSKWAYAVAVGTISAVTSLLYMIPFILRFAIVWIWDVIVFILWIVAFGIFGAMYINEDPEGDGGVQRMKNAVWVLLTNALLWLICAAAMGIYWLRHRERHTRFTGRAKV</sequence>
<reference evidence="2" key="1">
    <citation type="journal article" date="2021" name="Nat. Commun.">
        <title>Genetic determinants of endophytism in the Arabidopsis root mycobiome.</title>
        <authorList>
            <person name="Mesny F."/>
            <person name="Miyauchi S."/>
            <person name="Thiergart T."/>
            <person name="Pickel B."/>
            <person name="Atanasova L."/>
            <person name="Karlsson M."/>
            <person name="Huettel B."/>
            <person name="Barry K.W."/>
            <person name="Haridas S."/>
            <person name="Chen C."/>
            <person name="Bauer D."/>
            <person name="Andreopoulos W."/>
            <person name="Pangilinan J."/>
            <person name="LaButti K."/>
            <person name="Riley R."/>
            <person name="Lipzen A."/>
            <person name="Clum A."/>
            <person name="Drula E."/>
            <person name="Henrissat B."/>
            <person name="Kohler A."/>
            <person name="Grigoriev I.V."/>
            <person name="Martin F.M."/>
            <person name="Hacquard S."/>
        </authorList>
    </citation>
    <scope>NUCLEOTIDE SEQUENCE</scope>
    <source>
        <strain evidence="2">MPI-SDFR-AT-0117</strain>
    </source>
</reference>
<keyword evidence="3" id="KW-1185">Reference proteome</keyword>
<organism evidence="2 3">
    <name type="scientific">Plectosphaerella plurivora</name>
    <dbReference type="NCBI Taxonomy" id="936078"/>
    <lineage>
        <taxon>Eukaryota</taxon>
        <taxon>Fungi</taxon>
        <taxon>Dikarya</taxon>
        <taxon>Ascomycota</taxon>
        <taxon>Pezizomycotina</taxon>
        <taxon>Sordariomycetes</taxon>
        <taxon>Hypocreomycetidae</taxon>
        <taxon>Glomerellales</taxon>
        <taxon>Plectosphaerellaceae</taxon>
        <taxon>Plectosphaerella</taxon>
    </lineage>
</organism>
<proteinExistence type="predicted"/>
<protein>
    <submittedName>
        <fullName evidence="2">Uncharacterized protein</fullName>
    </submittedName>
</protein>
<keyword evidence="1" id="KW-0472">Membrane</keyword>
<evidence type="ECO:0000256" key="1">
    <source>
        <dbReference type="SAM" id="Phobius"/>
    </source>
</evidence>
<keyword evidence="1" id="KW-0812">Transmembrane</keyword>
<keyword evidence="1" id="KW-1133">Transmembrane helix</keyword>
<gene>
    <name evidence="2" type="ORF">F5X68DRAFT_204668</name>
</gene>
<evidence type="ECO:0000313" key="3">
    <source>
        <dbReference type="Proteomes" id="UP000770015"/>
    </source>
</evidence>
<dbReference type="PANTHER" id="PTHR42083">
    <property type="entry name" value="MARVEL DOMAIN-CONTAINING PROTEIN"/>
    <property type="match status" value="1"/>
</dbReference>
<dbReference type="EMBL" id="JAGSXJ010000008">
    <property type="protein sequence ID" value="KAH6688945.1"/>
    <property type="molecule type" value="Genomic_DNA"/>
</dbReference>
<dbReference type="OrthoDB" id="5363290at2759"/>
<accession>A0A9P8VFG1</accession>
<dbReference type="Proteomes" id="UP000770015">
    <property type="component" value="Unassembled WGS sequence"/>
</dbReference>
<dbReference type="PANTHER" id="PTHR42083:SF1">
    <property type="entry name" value="MARVEL DOMAIN-CONTAINING PROTEIN"/>
    <property type="match status" value="1"/>
</dbReference>
<name>A0A9P8VFG1_9PEZI</name>
<feature type="transmembrane region" description="Helical" evidence="1">
    <location>
        <begin position="75"/>
        <end position="100"/>
    </location>
</feature>